<keyword evidence="2" id="KW-0269">Exonuclease</keyword>
<feature type="region of interest" description="Disordered" evidence="1">
    <location>
        <begin position="219"/>
        <end position="243"/>
    </location>
</feature>
<feature type="compositionally biased region" description="Low complexity" evidence="1">
    <location>
        <begin position="1"/>
        <end position="20"/>
    </location>
</feature>
<feature type="region of interest" description="Disordered" evidence="1">
    <location>
        <begin position="1"/>
        <end position="91"/>
    </location>
</feature>
<gene>
    <name evidence="2" type="ORF">AVDCRST_MAG51-2498</name>
</gene>
<organism evidence="2">
    <name type="scientific">uncultured Ramlibacter sp</name>
    <dbReference type="NCBI Taxonomy" id="260755"/>
    <lineage>
        <taxon>Bacteria</taxon>
        <taxon>Pseudomonadati</taxon>
        <taxon>Pseudomonadota</taxon>
        <taxon>Betaproteobacteria</taxon>
        <taxon>Burkholderiales</taxon>
        <taxon>Comamonadaceae</taxon>
        <taxon>Ramlibacter</taxon>
        <taxon>environmental samples</taxon>
    </lineage>
</organism>
<dbReference type="AlphaFoldDB" id="A0A6J4PXP8"/>
<reference evidence="2" key="1">
    <citation type="submission" date="2020-02" db="EMBL/GenBank/DDBJ databases">
        <authorList>
            <person name="Meier V. D."/>
        </authorList>
    </citation>
    <scope>NUCLEOTIDE SEQUENCE</scope>
    <source>
        <strain evidence="2">AVDCRST_MAG51</strain>
    </source>
</reference>
<feature type="non-terminal residue" evidence="2">
    <location>
        <position position="243"/>
    </location>
</feature>
<feature type="region of interest" description="Disordered" evidence="1">
    <location>
        <begin position="123"/>
        <end position="163"/>
    </location>
</feature>
<feature type="non-terminal residue" evidence="2">
    <location>
        <position position="1"/>
    </location>
</feature>
<feature type="compositionally biased region" description="Low complexity" evidence="1">
    <location>
        <begin position="130"/>
        <end position="158"/>
    </location>
</feature>
<evidence type="ECO:0000256" key="1">
    <source>
        <dbReference type="SAM" id="MobiDB-lite"/>
    </source>
</evidence>
<name>A0A6J4PXP8_9BURK</name>
<feature type="compositionally biased region" description="Basic residues" evidence="1">
    <location>
        <begin position="21"/>
        <end position="32"/>
    </location>
</feature>
<dbReference type="GO" id="GO:0004519">
    <property type="term" value="F:endonuclease activity"/>
    <property type="evidence" value="ECO:0007669"/>
    <property type="project" value="UniProtKB-KW"/>
</dbReference>
<accession>A0A6J4PXP8</accession>
<evidence type="ECO:0000313" key="2">
    <source>
        <dbReference type="EMBL" id="CAA9428626.1"/>
    </source>
</evidence>
<proteinExistence type="predicted"/>
<dbReference type="GO" id="GO:0004527">
    <property type="term" value="F:exonuclease activity"/>
    <property type="evidence" value="ECO:0007669"/>
    <property type="project" value="UniProtKB-KW"/>
</dbReference>
<protein>
    <submittedName>
        <fullName evidence="2">Endonuclease/exonuclease/phosphatase family protein</fullName>
    </submittedName>
</protein>
<keyword evidence="2" id="KW-0378">Hydrolase</keyword>
<dbReference type="EMBL" id="CADCUX010000530">
    <property type="protein sequence ID" value="CAA9428626.1"/>
    <property type="molecule type" value="Genomic_DNA"/>
</dbReference>
<keyword evidence="2" id="KW-0255">Endonuclease</keyword>
<sequence length="243" mass="25682">DGQHPQGLHHLQPQVHAAGTARRRAQGRRRRGAAAGGAGDPQGRPGQEIPPLAGDAALRVHGGQHLAAQRLWPERRLPQGRPRQRRDVQISHRALPEPRRVAAWAREAGPAALRVARARPGAGRARDLRAPGPVGVAPRAAAGPAVRDGAQRGARQRAAGGGGRLQRLALPRQRFPAARDRPARGLRQCVWGAGQDLSLAFPLPVPGPHLRAQCVRAPSRGPAAKALVPPLRSRAAGGRDPPV</sequence>
<keyword evidence="2" id="KW-0540">Nuclease</keyword>